<dbReference type="PANTHER" id="PTHR34222:SF43">
    <property type="entry name" value="RETROTRANSPOSON GAG DOMAIN-CONTAINING PROTEIN"/>
    <property type="match status" value="1"/>
</dbReference>
<dbReference type="Proteomes" id="UP001153555">
    <property type="component" value="Unassembled WGS sequence"/>
</dbReference>
<protein>
    <submittedName>
        <fullName evidence="1">Uncharacterized protein</fullName>
    </submittedName>
</protein>
<sequence>MSQEGQTLEKFWSELHNIWTEIDQRDPNPLECCDKGILTYQKIISQKRLYQFLAGLNPQLDGIRRDILKEKPNPSPEVAFATVKREAARLHIMQPISNSGGLDPSIGVGLGVKHPNPMSDPARMQSNGNSANRFGQSSSCNKIDKTKLVCSHCGMKKHTRETCFQLVGYPEWWEEGHRIATAKGKSAVAVDEAQVEEPQDQTHIGFGGATTKITGGGNQTEHCSSYEGKNEWAAMQNEFRISGRGRSLGVALKGMDFTMWTRLTPKVLYYLPMVLPNEIFGCGIRDWVTLLLTTLNFSFQL</sequence>
<dbReference type="PANTHER" id="PTHR34222">
    <property type="entry name" value="GAG_PRE-INTEGRS DOMAIN-CONTAINING PROTEIN"/>
    <property type="match status" value="1"/>
</dbReference>
<reference evidence="1" key="1">
    <citation type="submission" date="2019-12" db="EMBL/GenBank/DDBJ databases">
        <authorList>
            <person name="Scholes J."/>
        </authorList>
    </citation>
    <scope>NUCLEOTIDE SEQUENCE</scope>
</reference>
<dbReference type="OrthoDB" id="1909691at2759"/>
<evidence type="ECO:0000313" key="2">
    <source>
        <dbReference type="Proteomes" id="UP001153555"/>
    </source>
</evidence>
<evidence type="ECO:0000313" key="1">
    <source>
        <dbReference type="EMBL" id="CAA0832263.1"/>
    </source>
</evidence>
<comment type="caution">
    <text evidence="1">The sequence shown here is derived from an EMBL/GenBank/DDBJ whole genome shotgun (WGS) entry which is preliminary data.</text>
</comment>
<name>A0A9N7NN60_STRHE</name>
<accession>A0A9N7NN60</accession>
<gene>
    <name evidence="1" type="ORF">SHERM_27565</name>
</gene>
<organism evidence="1 2">
    <name type="scientific">Striga hermonthica</name>
    <name type="common">Purple witchweed</name>
    <name type="synonym">Buchnera hermonthica</name>
    <dbReference type="NCBI Taxonomy" id="68872"/>
    <lineage>
        <taxon>Eukaryota</taxon>
        <taxon>Viridiplantae</taxon>
        <taxon>Streptophyta</taxon>
        <taxon>Embryophyta</taxon>
        <taxon>Tracheophyta</taxon>
        <taxon>Spermatophyta</taxon>
        <taxon>Magnoliopsida</taxon>
        <taxon>eudicotyledons</taxon>
        <taxon>Gunneridae</taxon>
        <taxon>Pentapetalae</taxon>
        <taxon>asterids</taxon>
        <taxon>lamiids</taxon>
        <taxon>Lamiales</taxon>
        <taxon>Orobanchaceae</taxon>
        <taxon>Buchnereae</taxon>
        <taxon>Striga</taxon>
    </lineage>
</organism>
<proteinExistence type="predicted"/>
<dbReference type="EMBL" id="CACSLK010027833">
    <property type="protein sequence ID" value="CAA0832263.1"/>
    <property type="molecule type" value="Genomic_DNA"/>
</dbReference>
<dbReference type="AlphaFoldDB" id="A0A9N7NN60"/>
<keyword evidence="2" id="KW-1185">Reference proteome</keyword>